<evidence type="ECO:0000313" key="3">
    <source>
        <dbReference type="Proteomes" id="UP000271162"/>
    </source>
</evidence>
<keyword evidence="3" id="KW-1185">Reference proteome</keyword>
<feature type="compositionally biased region" description="Low complexity" evidence="1">
    <location>
        <begin position="80"/>
        <end position="95"/>
    </location>
</feature>
<accession>A0A0N4XRP7</accession>
<reference evidence="4" key="1">
    <citation type="submission" date="2017-02" db="UniProtKB">
        <authorList>
            <consortium name="WormBaseParasite"/>
        </authorList>
    </citation>
    <scope>IDENTIFICATION</scope>
</reference>
<evidence type="ECO:0000256" key="1">
    <source>
        <dbReference type="SAM" id="MobiDB-lite"/>
    </source>
</evidence>
<dbReference type="WBParaSite" id="NBR_0000519901-mRNA-1">
    <property type="protein sequence ID" value="NBR_0000519901-mRNA-1"/>
    <property type="gene ID" value="NBR_0000519901"/>
</dbReference>
<dbReference type="AlphaFoldDB" id="A0A0N4XRP7"/>
<dbReference type="Proteomes" id="UP000271162">
    <property type="component" value="Unassembled WGS sequence"/>
</dbReference>
<protein>
    <submittedName>
        <fullName evidence="4">Cell wall protein DAN4-like</fullName>
    </submittedName>
</protein>
<sequence>MLELTATPSTSDRPTIREDLAHTRDTTHHDTEDTTPETSSLVTISSTRTSDRPTPRVRAAPKSVELRPMSDRTRTPSMLARATTREVTATTEATTSHLTMLQLTEVRHHHTELSSSQSTPRTDQDLSSRETTLTSRTSDRPPTRDRATLKSVELRPTSEPTRTPSMLDSPTTREETPDTESHHTMPQATVQDTTLVELSMCLTSATSSRTT</sequence>
<feature type="compositionally biased region" description="Basic and acidic residues" evidence="1">
    <location>
        <begin position="64"/>
        <end position="74"/>
    </location>
</feature>
<evidence type="ECO:0000313" key="4">
    <source>
        <dbReference type="WBParaSite" id="NBR_0000519901-mRNA-1"/>
    </source>
</evidence>
<organism evidence="4">
    <name type="scientific">Nippostrongylus brasiliensis</name>
    <name type="common">Rat hookworm</name>
    <dbReference type="NCBI Taxonomy" id="27835"/>
    <lineage>
        <taxon>Eukaryota</taxon>
        <taxon>Metazoa</taxon>
        <taxon>Ecdysozoa</taxon>
        <taxon>Nematoda</taxon>
        <taxon>Chromadorea</taxon>
        <taxon>Rhabditida</taxon>
        <taxon>Rhabditina</taxon>
        <taxon>Rhabditomorpha</taxon>
        <taxon>Strongyloidea</taxon>
        <taxon>Heligmosomidae</taxon>
        <taxon>Nippostrongylus</taxon>
    </lineage>
</organism>
<reference evidence="2 3" key="2">
    <citation type="submission" date="2018-11" db="EMBL/GenBank/DDBJ databases">
        <authorList>
            <consortium name="Pathogen Informatics"/>
        </authorList>
    </citation>
    <scope>NUCLEOTIDE SEQUENCE [LARGE SCALE GENOMIC DNA]</scope>
</reference>
<proteinExistence type="predicted"/>
<feature type="compositionally biased region" description="Basic and acidic residues" evidence="1">
    <location>
        <begin position="14"/>
        <end position="32"/>
    </location>
</feature>
<evidence type="ECO:0000313" key="2">
    <source>
        <dbReference type="EMBL" id="VDL68789.1"/>
    </source>
</evidence>
<feature type="compositionally biased region" description="Polar residues" evidence="1">
    <location>
        <begin position="1"/>
        <end position="13"/>
    </location>
</feature>
<feature type="region of interest" description="Disordered" evidence="1">
    <location>
        <begin position="1"/>
        <end position="185"/>
    </location>
</feature>
<dbReference type="EMBL" id="UYSL01011802">
    <property type="protein sequence ID" value="VDL68789.1"/>
    <property type="molecule type" value="Genomic_DNA"/>
</dbReference>
<feature type="compositionally biased region" description="Polar residues" evidence="1">
    <location>
        <begin position="158"/>
        <end position="170"/>
    </location>
</feature>
<name>A0A0N4XRP7_NIPBR</name>
<feature type="compositionally biased region" description="Polar residues" evidence="1">
    <location>
        <begin position="39"/>
        <end position="48"/>
    </location>
</feature>
<feature type="compositionally biased region" description="Basic and acidic residues" evidence="1">
    <location>
        <begin position="137"/>
        <end position="148"/>
    </location>
</feature>
<feature type="compositionally biased region" description="Basic and acidic residues" evidence="1">
    <location>
        <begin position="171"/>
        <end position="183"/>
    </location>
</feature>
<gene>
    <name evidence="2" type="ORF">NBR_LOCUS5200</name>
</gene>